<keyword evidence="6" id="KW-1185">Reference proteome</keyword>
<feature type="transmembrane region" description="Helical" evidence="5">
    <location>
        <begin position="257"/>
        <end position="278"/>
    </location>
</feature>
<dbReference type="GO" id="GO:0005886">
    <property type="term" value="C:plasma membrane"/>
    <property type="evidence" value="ECO:0007669"/>
    <property type="project" value="TreeGrafter"/>
</dbReference>
<sequence length="344" mass="37355">MAEQVEPKSELDQMVWQPYARTTALHSQLGLEVKLGSLVLLLMVTLLCGFLPMWVFHRPGTTTSSSATRNKVLSLVSCFAGGVFLATCLLDLIPDYLSSINEALANLGITLFFPLQEFILAMGFFLVLIMEQIVLAYKDPSGSLEETQALLGSASHNSATIQDQGWPDGPLQRQVPRDSPIGERPHLHVDFNSHSAIRCFVLLLALSLHSVFEGLAVGLQEESAQALEICLALLIHKGAIAFSLSFKLLQSRLRPRVVAACLVLFSIMSPLGIGLGVVLTETPVAVLHGLSRSVLEGLAAGTFVYITFLEILPHELSSSEQRILKVILLLAGFAVVTSILFIKI</sequence>
<keyword evidence="4 5" id="KW-0472">Membrane</keyword>
<feature type="transmembrane region" description="Helical" evidence="5">
    <location>
        <begin position="35"/>
        <end position="56"/>
    </location>
</feature>
<evidence type="ECO:0000256" key="2">
    <source>
        <dbReference type="ARBA" id="ARBA00022692"/>
    </source>
</evidence>
<evidence type="ECO:0000313" key="8">
    <source>
        <dbReference type="RefSeq" id="XP_054850932.1"/>
    </source>
</evidence>
<evidence type="ECO:0000313" key="9">
    <source>
        <dbReference type="RefSeq" id="XP_054850941.1"/>
    </source>
</evidence>
<evidence type="ECO:0000256" key="4">
    <source>
        <dbReference type="ARBA" id="ARBA00023136"/>
    </source>
</evidence>
<protein>
    <submittedName>
        <fullName evidence="7 8">Zinc transporter ZIP1</fullName>
    </submittedName>
</protein>
<feature type="transmembrane region" description="Helical" evidence="5">
    <location>
        <begin position="323"/>
        <end position="342"/>
    </location>
</feature>
<name>A0AA97K811_EUBMA</name>
<evidence type="ECO:0000313" key="7">
    <source>
        <dbReference type="RefSeq" id="XP_054850924.1"/>
    </source>
</evidence>
<evidence type="ECO:0000256" key="1">
    <source>
        <dbReference type="ARBA" id="ARBA00004141"/>
    </source>
</evidence>
<dbReference type="RefSeq" id="XP_054850932.1">
    <property type="nucleotide sequence ID" value="XM_054994957.1"/>
</dbReference>
<gene>
    <name evidence="7 8 9" type="primary">SLC39A1</name>
</gene>
<evidence type="ECO:0000256" key="3">
    <source>
        <dbReference type="ARBA" id="ARBA00022989"/>
    </source>
</evidence>
<evidence type="ECO:0000313" key="6">
    <source>
        <dbReference type="Proteomes" id="UP001190640"/>
    </source>
</evidence>
<dbReference type="CTD" id="27173"/>
<dbReference type="AlphaFoldDB" id="A0AA97K811"/>
<dbReference type="RefSeq" id="XP_054850941.1">
    <property type="nucleotide sequence ID" value="XM_054994966.1"/>
</dbReference>
<dbReference type="PANTHER" id="PTHR11040:SF58">
    <property type="entry name" value="ZINC TRANSPORTER ZIP1"/>
    <property type="match status" value="1"/>
</dbReference>
<feature type="transmembrane region" description="Helical" evidence="5">
    <location>
        <begin position="72"/>
        <end position="93"/>
    </location>
</feature>
<dbReference type="RefSeq" id="XP_054850924.1">
    <property type="nucleotide sequence ID" value="XM_054994949.1"/>
</dbReference>
<dbReference type="Proteomes" id="UP001190640">
    <property type="component" value="Chromosome 1"/>
</dbReference>
<feature type="transmembrane region" description="Helical" evidence="5">
    <location>
        <begin position="290"/>
        <end position="311"/>
    </location>
</feature>
<dbReference type="GO" id="GO:0005385">
    <property type="term" value="F:zinc ion transmembrane transporter activity"/>
    <property type="evidence" value="ECO:0007669"/>
    <property type="project" value="TreeGrafter"/>
</dbReference>
<accession>A0AA97K811</accession>
<dbReference type="InterPro" id="IPR003689">
    <property type="entry name" value="ZIP"/>
</dbReference>
<keyword evidence="2 5" id="KW-0812">Transmembrane</keyword>
<dbReference type="KEGG" id="emc:129340259"/>
<comment type="subcellular location">
    <subcellularLocation>
        <location evidence="1">Membrane</location>
        <topology evidence="1">Multi-pass membrane protein</topology>
    </subcellularLocation>
</comment>
<organism evidence="6 8">
    <name type="scientific">Eublepharis macularius</name>
    <name type="common">Leopard gecko</name>
    <name type="synonym">Cyrtodactylus macularius</name>
    <dbReference type="NCBI Taxonomy" id="481883"/>
    <lineage>
        <taxon>Eukaryota</taxon>
        <taxon>Metazoa</taxon>
        <taxon>Chordata</taxon>
        <taxon>Craniata</taxon>
        <taxon>Vertebrata</taxon>
        <taxon>Euteleostomi</taxon>
        <taxon>Lepidosauria</taxon>
        <taxon>Squamata</taxon>
        <taxon>Bifurcata</taxon>
        <taxon>Gekkota</taxon>
        <taxon>Eublepharidae</taxon>
        <taxon>Eublepharinae</taxon>
        <taxon>Eublepharis</taxon>
    </lineage>
</organism>
<dbReference type="PANTHER" id="PTHR11040">
    <property type="entry name" value="ZINC/IRON TRANSPORTER"/>
    <property type="match status" value="1"/>
</dbReference>
<proteinExistence type="predicted"/>
<dbReference type="Pfam" id="PF02535">
    <property type="entry name" value="Zip"/>
    <property type="match status" value="1"/>
</dbReference>
<feature type="transmembrane region" description="Helical" evidence="5">
    <location>
        <begin position="105"/>
        <end position="129"/>
    </location>
</feature>
<reference evidence="7 8" key="1">
    <citation type="submission" date="2025-04" db="UniProtKB">
        <authorList>
            <consortium name="RefSeq"/>
        </authorList>
    </citation>
    <scope>IDENTIFICATION</scope>
    <source>
        <tissue evidence="7 8">Blood</tissue>
    </source>
</reference>
<evidence type="ECO:0000256" key="5">
    <source>
        <dbReference type="SAM" id="Phobius"/>
    </source>
</evidence>
<dbReference type="GeneID" id="129340259"/>
<keyword evidence="3 5" id="KW-1133">Transmembrane helix</keyword>